<dbReference type="EMBL" id="MPDK01000029">
    <property type="protein sequence ID" value="PWI56720.1"/>
    <property type="molecule type" value="Genomic_DNA"/>
</dbReference>
<feature type="transmembrane region" description="Helical" evidence="7">
    <location>
        <begin position="132"/>
        <end position="155"/>
    </location>
</feature>
<keyword evidence="3 6" id="KW-0812">Transmembrane</keyword>
<feature type="transmembrane region" description="Helical" evidence="7">
    <location>
        <begin position="218"/>
        <end position="238"/>
    </location>
</feature>
<accession>A0A2U3D622</accession>
<gene>
    <name evidence="8" type="ORF">BM613_12290</name>
</gene>
<keyword evidence="6" id="KW-0813">Transport</keyword>
<evidence type="ECO:0000256" key="6">
    <source>
        <dbReference type="RuleBase" id="RU003943"/>
    </source>
</evidence>
<evidence type="ECO:0008006" key="10">
    <source>
        <dbReference type="Google" id="ProtNLM"/>
    </source>
</evidence>
<dbReference type="GO" id="GO:0043190">
    <property type="term" value="C:ATP-binding cassette (ABC) transporter complex"/>
    <property type="evidence" value="ECO:0007669"/>
    <property type="project" value="InterPro"/>
</dbReference>
<dbReference type="InterPro" id="IPR001626">
    <property type="entry name" value="ABC_TroCD"/>
</dbReference>
<comment type="similarity">
    <text evidence="2 6">Belongs to the ABC-3 integral membrane protein family.</text>
</comment>
<feature type="transmembrane region" description="Helical" evidence="7">
    <location>
        <begin position="93"/>
        <end position="120"/>
    </location>
</feature>
<dbReference type="InterPro" id="IPR037294">
    <property type="entry name" value="ABC_BtuC-like"/>
</dbReference>
<evidence type="ECO:0000256" key="5">
    <source>
        <dbReference type="ARBA" id="ARBA00023136"/>
    </source>
</evidence>
<dbReference type="GO" id="GO:0055085">
    <property type="term" value="P:transmembrane transport"/>
    <property type="evidence" value="ECO:0007669"/>
    <property type="project" value="InterPro"/>
</dbReference>
<dbReference type="SUPFAM" id="SSF81345">
    <property type="entry name" value="ABC transporter involved in vitamin B12 uptake, BtuC"/>
    <property type="match status" value="1"/>
</dbReference>
<dbReference type="PANTHER" id="PTHR30477:SF13">
    <property type="entry name" value="IRON TRANSPORT SYSTEM MEMBRANE PROTEIN HI_0360-RELATED"/>
    <property type="match status" value="1"/>
</dbReference>
<feature type="transmembrane region" description="Helical" evidence="7">
    <location>
        <begin position="244"/>
        <end position="263"/>
    </location>
</feature>
<evidence type="ECO:0000313" key="9">
    <source>
        <dbReference type="Proteomes" id="UP000245380"/>
    </source>
</evidence>
<name>A0A2U3D622_SULT2</name>
<reference evidence="8 9" key="1">
    <citation type="submission" date="2016-11" db="EMBL/GenBank/DDBJ databases">
        <title>Comparative genomics of Acidibacillus ferroxidans species.</title>
        <authorList>
            <person name="Oliveira G."/>
            <person name="Nunes G."/>
            <person name="Oliveira R."/>
            <person name="Araujo F."/>
            <person name="Salim A."/>
            <person name="Scholte L."/>
            <person name="Morais D."/>
            <person name="Nancucheo I."/>
            <person name="Johnson D.B."/>
            <person name="Grail B."/>
            <person name="Bittencourt J."/>
            <person name="Valadares R."/>
        </authorList>
    </citation>
    <scope>NUCLEOTIDE SEQUENCE [LARGE SCALE GENOMIC DNA]</scope>
    <source>
        <strain evidence="8 9">Y002</strain>
    </source>
</reference>
<feature type="transmembrane region" description="Helical" evidence="7">
    <location>
        <begin position="63"/>
        <end position="81"/>
    </location>
</feature>
<evidence type="ECO:0000256" key="7">
    <source>
        <dbReference type="SAM" id="Phobius"/>
    </source>
</evidence>
<dbReference type="AlphaFoldDB" id="A0A2U3D622"/>
<comment type="caution">
    <text evidence="8">The sequence shown here is derived from an EMBL/GenBank/DDBJ whole genome shotgun (WGS) entry which is preliminary data.</text>
</comment>
<evidence type="ECO:0000256" key="3">
    <source>
        <dbReference type="ARBA" id="ARBA00022692"/>
    </source>
</evidence>
<keyword evidence="4 7" id="KW-1133">Transmembrane helix</keyword>
<evidence type="ECO:0000256" key="1">
    <source>
        <dbReference type="ARBA" id="ARBA00004141"/>
    </source>
</evidence>
<proteinExistence type="inferred from homology"/>
<organism evidence="8 9">
    <name type="scientific">Sulfoacidibacillus thermotolerans</name>
    <name type="common">Acidibacillus sulfuroxidans</name>
    <dbReference type="NCBI Taxonomy" id="1765684"/>
    <lineage>
        <taxon>Bacteria</taxon>
        <taxon>Bacillati</taxon>
        <taxon>Bacillota</taxon>
        <taxon>Bacilli</taxon>
        <taxon>Bacillales</taxon>
        <taxon>Alicyclobacillaceae</taxon>
        <taxon>Sulfoacidibacillus</taxon>
    </lineage>
</organism>
<evidence type="ECO:0000313" key="8">
    <source>
        <dbReference type="EMBL" id="PWI56720.1"/>
    </source>
</evidence>
<comment type="subcellular location">
    <subcellularLocation>
        <location evidence="6">Cell membrane</location>
        <topology evidence="6">Multi-pass membrane protein</topology>
    </subcellularLocation>
    <subcellularLocation>
        <location evidence="1">Membrane</location>
        <topology evidence="1">Multi-pass membrane protein</topology>
    </subcellularLocation>
</comment>
<feature type="transmembrane region" description="Helical" evidence="7">
    <location>
        <begin position="20"/>
        <end position="42"/>
    </location>
</feature>
<dbReference type="Proteomes" id="UP000245380">
    <property type="component" value="Unassembled WGS sequence"/>
</dbReference>
<dbReference type="GO" id="GO:0010043">
    <property type="term" value="P:response to zinc ion"/>
    <property type="evidence" value="ECO:0007669"/>
    <property type="project" value="TreeGrafter"/>
</dbReference>
<feature type="transmembrane region" description="Helical" evidence="7">
    <location>
        <begin position="175"/>
        <end position="206"/>
    </location>
</feature>
<evidence type="ECO:0000256" key="2">
    <source>
        <dbReference type="ARBA" id="ARBA00008034"/>
    </source>
</evidence>
<dbReference type="PANTHER" id="PTHR30477">
    <property type="entry name" value="ABC-TRANSPORTER METAL-BINDING PROTEIN"/>
    <property type="match status" value="1"/>
</dbReference>
<dbReference type="Pfam" id="PF00950">
    <property type="entry name" value="ABC-3"/>
    <property type="match status" value="1"/>
</dbReference>
<keyword evidence="9" id="KW-1185">Reference proteome</keyword>
<keyword evidence="5 7" id="KW-0472">Membrane</keyword>
<evidence type="ECO:0000256" key="4">
    <source>
        <dbReference type="ARBA" id="ARBA00022989"/>
    </source>
</evidence>
<sequence length="279" mass="29496">MFSPGLFTESYMMNAWIGSSIVAILAGFVGFFVVLRGSAFIAHALPKGSFAGAAGAALFGQNTLLYLLIFAVGEALMIGFLGKKGRHDAGTALTLAFLLGLGALFLDVSNVYANGIYSLLFGNILGISTQDIAITGAIGLFSIISLIVLFRPLLFASILPEGARAHGVPIGKVEISFLVLAGLATAIIMPITGTLLTFSLMIAPAAAASYTTHRPTHAILLSIAFSLLTAWISLCIAYDTGWPVGFFVAVIATLIYAISRFFAKSVKRKRRLLNQSGRR</sequence>
<protein>
    <recommendedName>
        <fullName evidence="10">Cation ABC transporter permease</fullName>
    </recommendedName>
</protein>
<dbReference type="Gene3D" id="1.10.3470.10">
    <property type="entry name" value="ABC transporter involved in vitamin B12 uptake, BtuC"/>
    <property type="match status" value="1"/>
</dbReference>